<dbReference type="Proteomes" id="UP000887569">
    <property type="component" value="Unplaced"/>
</dbReference>
<sequence length="99" mass="11506">LEHQKLRKLCYNKHNQLENLISYINSIFLAQKLHELCCTRLIILEKELNNTIFSIPTSKGVLTCQVENVFAFIKLNRNPYVDISVDISKRNERTNGLST</sequence>
<accession>A0A915AZS1</accession>
<keyword evidence="1" id="KW-1185">Reference proteome</keyword>
<dbReference type="WBParaSite" id="PgR020_g006_t01">
    <property type="protein sequence ID" value="PgR020_g006_t01"/>
    <property type="gene ID" value="PgR020_g006"/>
</dbReference>
<proteinExistence type="predicted"/>
<reference evidence="2" key="1">
    <citation type="submission" date="2022-11" db="UniProtKB">
        <authorList>
            <consortium name="WormBaseParasite"/>
        </authorList>
    </citation>
    <scope>IDENTIFICATION</scope>
</reference>
<evidence type="ECO:0000313" key="2">
    <source>
        <dbReference type="WBParaSite" id="PgR020_g006_t01"/>
    </source>
</evidence>
<protein>
    <submittedName>
        <fullName evidence="2">Uncharacterized protein</fullName>
    </submittedName>
</protein>
<name>A0A915AZS1_PARUN</name>
<evidence type="ECO:0000313" key="1">
    <source>
        <dbReference type="Proteomes" id="UP000887569"/>
    </source>
</evidence>
<dbReference type="AlphaFoldDB" id="A0A915AZS1"/>
<organism evidence="1 2">
    <name type="scientific">Parascaris univalens</name>
    <name type="common">Nematode worm</name>
    <dbReference type="NCBI Taxonomy" id="6257"/>
    <lineage>
        <taxon>Eukaryota</taxon>
        <taxon>Metazoa</taxon>
        <taxon>Ecdysozoa</taxon>
        <taxon>Nematoda</taxon>
        <taxon>Chromadorea</taxon>
        <taxon>Rhabditida</taxon>
        <taxon>Spirurina</taxon>
        <taxon>Ascaridomorpha</taxon>
        <taxon>Ascaridoidea</taxon>
        <taxon>Ascarididae</taxon>
        <taxon>Parascaris</taxon>
    </lineage>
</organism>